<keyword evidence="3" id="KW-1185">Reference proteome</keyword>
<comment type="caution">
    <text evidence="2">The sequence shown here is derived from an EMBL/GenBank/DDBJ whole genome shotgun (WGS) entry which is preliminary data.</text>
</comment>
<dbReference type="Proteomes" id="UP000325315">
    <property type="component" value="Unassembled WGS sequence"/>
</dbReference>
<evidence type="ECO:0000313" key="3">
    <source>
        <dbReference type="Proteomes" id="UP000325315"/>
    </source>
</evidence>
<organism evidence="2 3">
    <name type="scientific">Gossypium australe</name>
    <dbReference type="NCBI Taxonomy" id="47621"/>
    <lineage>
        <taxon>Eukaryota</taxon>
        <taxon>Viridiplantae</taxon>
        <taxon>Streptophyta</taxon>
        <taxon>Embryophyta</taxon>
        <taxon>Tracheophyta</taxon>
        <taxon>Spermatophyta</taxon>
        <taxon>Magnoliopsida</taxon>
        <taxon>eudicotyledons</taxon>
        <taxon>Gunneridae</taxon>
        <taxon>Pentapetalae</taxon>
        <taxon>rosids</taxon>
        <taxon>malvids</taxon>
        <taxon>Malvales</taxon>
        <taxon>Malvaceae</taxon>
        <taxon>Malvoideae</taxon>
        <taxon>Gossypium</taxon>
    </lineage>
</organism>
<dbReference type="SUPFAM" id="SSF56672">
    <property type="entry name" value="DNA/RNA polymerases"/>
    <property type="match status" value="1"/>
</dbReference>
<dbReference type="InterPro" id="IPR043502">
    <property type="entry name" value="DNA/RNA_pol_sf"/>
</dbReference>
<feature type="domain" description="Reverse transcriptase/retrotransposon-derived protein RNase H-like" evidence="1">
    <location>
        <begin position="2"/>
        <end position="67"/>
    </location>
</feature>
<proteinExistence type="predicted"/>
<evidence type="ECO:0000259" key="1">
    <source>
        <dbReference type="Pfam" id="PF17919"/>
    </source>
</evidence>
<dbReference type="AlphaFoldDB" id="A0A5B6X3N2"/>
<reference evidence="3" key="1">
    <citation type="journal article" date="2019" name="Plant Biotechnol. J.">
        <title>Genome sequencing of the Australian wild diploid species Gossypium australe highlights disease resistance and delayed gland morphogenesis.</title>
        <authorList>
            <person name="Cai Y."/>
            <person name="Cai X."/>
            <person name="Wang Q."/>
            <person name="Wang P."/>
            <person name="Zhang Y."/>
            <person name="Cai C."/>
            <person name="Xu Y."/>
            <person name="Wang K."/>
            <person name="Zhou Z."/>
            <person name="Wang C."/>
            <person name="Geng S."/>
            <person name="Li B."/>
            <person name="Dong Q."/>
            <person name="Hou Y."/>
            <person name="Wang H."/>
            <person name="Ai P."/>
            <person name="Liu Z."/>
            <person name="Yi F."/>
            <person name="Sun M."/>
            <person name="An G."/>
            <person name="Cheng J."/>
            <person name="Zhang Y."/>
            <person name="Shi Q."/>
            <person name="Xie Y."/>
            <person name="Shi X."/>
            <person name="Chang Y."/>
            <person name="Huang F."/>
            <person name="Chen Y."/>
            <person name="Hong S."/>
            <person name="Mi L."/>
            <person name="Sun Q."/>
            <person name="Zhang L."/>
            <person name="Zhou B."/>
            <person name="Peng R."/>
            <person name="Zhang X."/>
            <person name="Liu F."/>
        </authorList>
    </citation>
    <scope>NUCLEOTIDE SEQUENCE [LARGE SCALE GENOMIC DNA]</scope>
    <source>
        <strain evidence="3">cv. PA1801</strain>
    </source>
</reference>
<dbReference type="Pfam" id="PF17919">
    <property type="entry name" value="RT_RNaseH_2"/>
    <property type="match status" value="1"/>
</dbReference>
<dbReference type="InterPro" id="IPR041577">
    <property type="entry name" value="RT_RNaseH_2"/>
</dbReference>
<protein>
    <submittedName>
        <fullName evidence="2">Integrase</fullName>
    </submittedName>
</protein>
<name>A0A5B6X3N2_9ROSI</name>
<evidence type="ECO:0000313" key="2">
    <source>
        <dbReference type="EMBL" id="KAA3487487.1"/>
    </source>
</evidence>
<gene>
    <name evidence="2" type="ORF">EPI10_031307</name>
</gene>
<dbReference type="EMBL" id="SMMG02000001">
    <property type="protein sequence ID" value="KAA3487487.1"/>
    <property type="molecule type" value="Genomic_DNA"/>
</dbReference>
<sequence length="198" mass="22707">MLTEALVLTQPESGKEFTVFSDVSLCGLGFLFMQSGKVIAYASRQLKPHERNYLTHDLDLAVVFEIFNDSERIEFVSAKVALIAKRLRFGKAYIVTDALSRKSLFALRAMNANLTLEHDGYILAELIVKLKTDPELLSKFNLVKSNQKFYFGIRNEDFLYFRGQLCVTHDSELMRKLLDEAHNSVYSIHPRSTKIYND</sequence>
<dbReference type="OrthoDB" id="111931at2759"/>
<accession>A0A5B6X3N2</accession>